<dbReference type="HOGENOM" id="CLU_018869_0_1_10"/>
<keyword evidence="5 8" id="KW-0547">Nucleotide-binding</keyword>
<keyword evidence="9" id="KW-0812">Transmembrane</keyword>
<dbReference type="Pfam" id="PF11734">
    <property type="entry name" value="TilS_C"/>
    <property type="match status" value="1"/>
</dbReference>
<dbReference type="InterPro" id="IPR012796">
    <property type="entry name" value="Lysidine-tRNA-synth_C"/>
</dbReference>
<evidence type="ECO:0000313" key="12">
    <source>
        <dbReference type="Proteomes" id="UP000001635"/>
    </source>
</evidence>
<dbReference type="InterPro" id="IPR012795">
    <property type="entry name" value="tRNA_Ile_lys_synt_N"/>
</dbReference>
<dbReference type="GO" id="GO:0032267">
    <property type="term" value="F:tRNA(Ile)-lysidine synthase activity"/>
    <property type="evidence" value="ECO:0007669"/>
    <property type="project" value="UniProtKB-EC"/>
</dbReference>
<reference evidence="12" key="1">
    <citation type="submission" date="2011-07" db="EMBL/GenBank/DDBJ databases">
        <title>The complete genome of Cyclobacterium marinum DSM 745.</title>
        <authorList>
            <person name="Lucas S."/>
            <person name="Han J."/>
            <person name="Lapidus A."/>
            <person name="Bruce D."/>
            <person name="Goodwin L."/>
            <person name="Pitluck S."/>
            <person name="Peters L."/>
            <person name="Kyrpides N."/>
            <person name="Mavromatis K."/>
            <person name="Ivanova N."/>
            <person name="Ovchinnikova G."/>
            <person name="Chertkov O."/>
            <person name="Detter J.C."/>
            <person name="Tapia R."/>
            <person name="Han C."/>
            <person name="Land M."/>
            <person name="Hauser L."/>
            <person name="Markowitz V."/>
            <person name="Cheng J.-F."/>
            <person name="Hugenholtz P."/>
            <person name="Woyke T."/>
            <person name="Wu D."/>
            <person name="Tindall B."/>
            <person name="Schuetze A."/>
            <person name="Brambilla E."/>
            <person name="Klenk H.-P."/>
            <person name="Eisen J.A."/>
        </authorList>
    </citation>
    <scope>NUCLEOTIDE SEQUENCE [LARGE SCALE GENOMIC DNA]</scope>
    <source>
        <strain evidence="12">ATCC 25205 / DSM 745 / LMG 13164 / NCIMB 1802</strain>
    </source>
</reference>
<dbReference type="EC" id="6.3.4.19" evidence="8"/>
<gene>
    <name evidence="8" type="primary">tilS</name>
    <name evidence="11" type="ordered locus">Cycma_2392</name>
</gene>
<comment type="subcellular location">
    <subcellularLocation>
        <location evidence="1 8">Cytoplasm</location>
    </subcellularLocation>
</comment>
<sequence>MLERFINHVRKNKILDVQLPYLVAVSGGVDSVVLAHLLTLAGFKISIVHCNFQLRGAASDADELFVIELGIQLGVPVHTKTFDTHAYMDKHGVSLQMGARDLRYNWFEELNSCMGTDGVIVAHHADDQIETVMLNLLRGTGIEGVYGMSSKRDFIRRPLLPFSRKEIKTFLERNNLHWTEDQSNAKTIYKRNFIRHKFLPLLLEFDPKGPELIQYSFDRLKDTGKAFFYLFDRWVDENVVLNDGFEVLSFSSIAGLPGKSSLLFYWLRRKGFVYAQIEDILYAVERQESGRQFLSEGWLLNIDREGLILGKQYEERKLIKIDLTDEGFVLDNKYSYNCTRLDHSVALDRSAQNALLDFDLLNFPLIIRNWEKGDKFMPLGMRNFKKVSDFLIDRKVPLIKKNEVKVMCSGDSIVWLVGFRIDDRFKISNRTKKVFYVKKLNHDKSF</sequence>
<evidence type="ECO:0000256" key="4">
    <source>
        <dbReference type="ARBA" id="ARBA00022694"/>
    </source>
</evidence>
<dbReference type="InterPro" id="IPR012094">
    <property type="entry name" value="tRNA_Ile_lys_synt"/>
</dbReference>
<evidence type="ECO:0000313" key="11">
    <source>
        <dbReference type="EMBL" id="AEL26134.1"/>
    </source>
</evidence>
<dbReference type="SMART" id="SM00977">
    <property type="entry name" value="TilS_C"/>
    <property type="match status" value="1"/>
</dbReference>
<dbReference type="EMBL" id="CP002955">
    <property type="protein sequence ID" value="AEL26134.1"/>
    <property type="molecule type" value="Genomic_DNA"/>
</dbReference>
<dbReference type="GO" id="GO:0005524">
    <property type="term" value="F:ATP binding"/>
    <property type="evidence" value="ECO:0007669"/>
    <property type="project" value="UniProtKB-UniRule"/>
</dbReference>
<protein>
    <recommendedName>
        <fullName evidence="8">tRNA(Ile)-lysidine synthase</fullName>
        <ecNumber evidence="8">6.3.4.19</ecNumber>
    </recommendedName>
    <alternativeName>
        <fullName evidence="8">tRNA(Ile)-2-lysyl-cytidine synthase</fullName>
    </alternativeName>
    <alternativeName>
        <fullName evidence="8">tRNA(Ile)-lysidine synthetase</fullName>
    </alternativeName>
</protein>
<keyword evidence="6 8" id="KW-0067">ATP-binding</keyword>
<evidence type="ECO:0000256" key="3">
    <source>
        <dbReference type="ARBA" id="ARBA00022598"/>
    </source>
</evidence>
<evidence type="ECO:0000256" key="6">
    <source>
        <dbReference type="ARBA" id="ARBA00022840"/>
    </source>
</evidence>
<evidence type="ECO:0000259" key="10">
    <source>
        <dbReference type="SMART" id="SM00977"/>
    </source>
</evidence>
<evidence type="ECO:0000256" key="8">
    <source>
        <dbReference type="HAMAP-Rule" id="MF_01161"/>
    </source>
</evidence>
<evidence type="ECO:0000256" key="9">
    <source>
        <dbReference type="SAM" id="Phobius"/>
    </source>
</evidence>
<dbReference type="PANTHER" id="PTHR43033">
    <property type="entry name" value="TRNA(ILE)-LYSIDINE SYNTHASE-RELATED"/>
    <property type="match status" value="1"/>
</dbReference>
<keyword evidence="2 8" id="KW-0963">Cytoplasm</keyword>
<dbReference type="SUPFAM" id="SSF56037">
    <property type="entry name" value="PheT/TilS domain"/>
    <property type="match status" value="1"/>
</dbReference>
<dbReference type="NCBIfam" id="TIGR02432">
    <property type="entry name" value="lysidine_TilS_N"/>
    <property type="match status" value="1"/>
</dbReference>
<dbReference type="NCBIfam" id="TIGR02433">
    <property type="entry name" value="lysidine_TilS_C"/>
    <property type="match status" value="1"/>
</dbReference>
<keyword evidence="4 8" id="KW-0819">tRNA processing</keyword>
<dbReference type="HAMAP" id="MF_01161">
    <property type="entry name" value="tRNA_Ile_lys_synt"/>
    <property type="match status" value="1"/>
</dbReference>
<evidence type="ECO:0000256" key="2">
    <source>
        <dbReference type="ARBA" id="ARBA00022490"/>
    </source>
</evidence>
<dbReference type="Pfam" id="PF01171">
    <property type="entry name" value="ATP_bind_3"/>
    <property type="match status" value="1"/>
</dbReference>
<comment type="domain">
    <text evidence="8">The N-terminal region contains the highly conserved SGGXDS motif, predicted to be a P-loop motif involved in ATP binding.</text>
</comment>
<evidence type="ECO:0000256" key="7">
    <source>
        <dbReference type="ARBA" id="ARBA00048539"/>
    </source>
</evidence>
<comment type="function">
    <text evidence="8">Ligates lysine onto the cytidine present at position 34 of the AUA codon-specific tRNA(Ile) that contains the anticodon CAU, in an ATP-dependent manner. Cytidine is converted to lysidine, thus changing the amino acid specificity of the tRNA from methionine to isoleucine.</text>
</comment>
<dbReference type="PANTHER" id="PTHR43033:SF1">
    <property type="entry name" value="TRNA(ILE)-LYSIDINE SYNTHASE-RELATED"/>
    <property type="match status" value="1"/>
</dbReference>
<evidence type="ECO:0000256" key="1">
    <source>
        <dbReference type="ARBA" id="ARBA00004496"/>
    </source>
</evidence>
<comment type="catalytic activity">
    <reaction evidence="7 8">
        <text>cytidine(34) in tRNA(Ile2) + L-lysine + ATP = lysidine(34) in tRNA(Ile2) + AMP + diphosphate + H(+)</text>
        <dbReference type="Rhea" id="RHEA:43744"/>
        <dbReference type="Rhea" id="RHEA-COMP:10625"/>
        <dbReference type="Rhea" id="RHEA-COMP:10670"/>
        <dbReference type="ChEBI" id="CHEBI:15378"/>
        <dbReference type="ChEBI" id="CHEBI:30616"/>
        <dbReference type="ChEBI" id="CHEBI:32551"/>
        <dbReference type="ChEBI" id="CHEBI:33019"/>
        <dbReference type="ChEBI" id="CHEBI:82748"/>
        <dbReference type="ChEBI" id="CHEBI:83665"/>
        <dbReference type="ChEBI" id="CHEBI:456215"/>
        <dbReference type="EC" id="6.3.4.19"/>
    </reaction>
</comment>
<proteinExistence type="inferred from homology"/>
<dbReference type="GO" id="GO:0005737">
    <property type="term" value="C:cytoplasm"/>
    <property type="evidence" value="ECO:0007669"/>
    <property type="project" value="UniProtKB-SubCell"/>
</dbReference>
<dbReference type="STRING" id="880070.Cycma_2392"/>
<evidence type="ECO:0000256" key="5">
    <source>
        <dbReference type="ARBA" id="ARBA00022741"/>
    </source>
</evidence>
<feature type="binding site" evidence="8">
    <location>
        <begin position="26"/>
        <end position="31"/>
    </location>
    <ligand>
        <name>ATP</name>
        <dbReference type="ChEBI" id="CHEBI:30616"/>
    </ligand>
</feature>
<dbReference type="InterPro" id="IPR011063">
    <property type="entry name" value="TilS/TtcA_N"/>
</dbReference>
<keyword evidence="12" id="KW-1185">Reference proteome</keyword>
<keyword evidence="3 8" id="KW-0436">Ligase</keyword>
<keyword evidence="9" id="KW-0472">Membrane</keyword>
<dbReference type="SUPFAM" id="SSF52402">
    <property type="entry name" value="Adenine nucleotide alpha hydrolases-like"/>
    <property type="match status" value="1"/>
</dbReference>
<dbReference type="AlphaFoldDB" id="G0J6T6"/>
<feature type="transmembrane region" description="Helical" evidence="9">
    <location>
        <begin position="21"/>
        <end position="43"/>
    </location>
</feature>
<dbReference type="InterPro" id="IPR014729">
    <property type="entry name" value="Rossmann-like_a/b/a_fold"/>
</dbReference>
<dbReference type="RefSeq" id="WP_014020427.1">
    <property type="nucleotide sequence ID" value="NC_015914.1"/>
</dbReference>
<dbReference type="eggNOG" id="COG0037">
    <property type="taxonomic scope" value="Bacteria"/>
</dbReference>
<keyword evidence="9" id="KW-1133">Transmembrane helix</keyword>
<name>G0J6T6_CYCMS</name>
<dbReference type="CDD" id="cd01992">
    <property type="entry name" value="TilS_N"/>
    <property type="match status" value="1"/>
</dbReference>
<comment type="similarity">
    <text evidence="8">Belongs to the tRNA(Ile)-lysidine synthase family.</text>
</comment>
<dbReference type="GO" id="GO:0006400">
    <property type="term" value="P:tRNA modification"/>
    <property type="evidence" value="ECO:0007669"/>
    <property type="project" value="UniProtKB-UniRule"/>
</dbReference>
<accession>G0J6T6</accession>
<dbReference type="Proteomes" id="UP000001635">
    <property type="component" value="Chromosome"/>
</dbReference>
<dbReference type="Gene3D" id="3.40.50.620">
    <property type="entry name" value="HUPs"/>
    <property type="match status" value="1"/>
</dbReference>
<organism evidence="11 12">
    <name type="scientific">Cyclobacterium marinum (strain ATCC 25205 / DSM 745 / LMG 13164 / NCIMB 1802)</name>
    <name type="common">Flectobacillus marinus</name>
    <dbReference type="NCBI Taxonomy" id="880070"/>
    <lineage>
        <taxon>Bacteria</taxon>
        <taxon>Pseudomonadati</taxon>
        <taxon>Bacteroidota</taxon>
        <taxon>Cytophagia</taxon>
        <taxon>Cytophagales</taxon>
        <taxon>Cyclobacteriaceae</taxon>
        <taxon>Cyclobacterium</taxon>
    </lineage>
</organism>
<feature type="domain" description="Lysidine-tRNA(Ile) synthetase C-terminal" evidence="10">
    <location>
        <begin position="365"/>
        <end position="437"/>
    </location>
</feature>
<dbReference type="OrthoDB" id="9807403at2"/>
<dbReference type="KEGG" id="cmr:Cycma_2392"/>